<dbReference type="Proteomes" id="UP000626109">
    <property type="component" value="Unassembled WGS sequence"/>
</dbReference>
<evidence type="ECO:0000256" key="1">
    <source>
        <dbReference type="SAM" id="MobiDB-lite"/>
    </source>
</evidence>
<feature type="compositionally biased region" description="Basic and acidic residues" evidence="1">
    <location>
        <begin position="1"/>
        <end position="13"/>
    </location>
</feature>
<organism evidence="2 3">
    <name type="scientific">Polarella glacialis</name>
    <name type="common">Dinoflagellate</name>
    <dbReference type="NCBI Taxonomy" id="89957"/>
    <lineage>
        <taxon>Eukaryota</taxon>
        <taxon>Sar</taxon>
        <taxon>Alveolata</taxon>
        <taxon>Dinophyceae</taxon>
        <taxon>Suessiales</taxon>
        <taxon>Suessiaceae</taxon>
        <taxon>Polarella</taxon>
    </lineage>
</organism>
<reference evidence="2" key="1">
    <citation type="submission" date="2021-02" db="EMBL/GenBank/DDBJ databases">
        <authorList>
            <person name="Dougan E. K."/>
            <person name="Rhodes N."/>
            <person name="Thang M."/>
            <person name="Chan C."/>
        </authorList>
    </citation>
    <scope>NUCLEOTIDE SEQUENCE</scope>
</reference>
<gene>
    <name evidence="2" type="ORF">PGLA2088_LOCUS10246</name>
</gene>
<proteinExistence type="predicted"/>
<protein>
    <submittedName>
        <fullName evidence="2">Uncharacterized protein</fullName>
    </submittedName>
</protein>
<dbReference type="AlphaFoldDB" id="A0A813ILF5"/>
<evidence type="ECO:0000313" key="3">
    <source>
        <dbReference type="Proteomes" id="UP000626109"/>
    </source>
</evidence>
<comment type="caution">
    <text evidence="2">The sequence shown here is derived from an EMBL/GenBank/DDBJ whole genome shotgun (WGS) entry which is preliminary data.</text>
</comment>
<sequence>MSDEDKAGNRSEDLPEGFDDYGGLVSPHEGLISHRLLDDGDDADGALTPSGNGLGTPSEPGTPGQHQQLGMRGSQTLSWMHQAYDNWADAPAFVPGGHGFQN</sequence>
<evidence type="ECO:0000313" key="2">
    <source>
        <dbReference type="EMBL" id="CAE8653225.1"/>
    </source>
</evidence>
<feature type="region of interest" description="Disordered" evidence="1">
    <location>
        <begin position="1"/>
        <end position="72"/>
    </location>
</feature>
<name>A0A813ILF5_POLGL</name>
<dbReference type="EMBL" id="CAJNNW010011459">
    <property type="protein sequence ID" value="CAE8653225.1"/>
    <property type="molecule type" value="Genomic_DNA"/>
</dbReference>
<feature type="non-terminal residue" evidence="2">
    <location>
        <position position="102"/>
    </location>
</feature>
<accession>A0A813ILF5</accession>